<accession>D7CQH4</accession>
<name>D7CQH4_TRURR</name>
<dbReference type="Proteomes" id="UP000000379">
    <property type="component" value="Chromosome"/>
</dbReference>
<dbReference type="SUPFAM" id="SSF51735">
    <property type="entry name" value="NAD(P)-binding Rossmann-fold domains"/>
    <property type="match status" value="1"/>
</dbReference>
<dbReference type="Gene3D" id="3.40.50.720">
    <property type="entry name" value="NAD(P)-binding Rossmann-like Domain"/>
    <property type="match status" value="1"/>
</dbReference>
<dbReference type="Pfam" id="PF01408">
    <property type="entry name" value="GFO_IDH_MocA"/>
    <property type="match status" value="1"/>
</dbReference>
<dbReference type="HOGENOM" id="CLU_023194_1_0_0"/>
<organism evidence="3 4">
    <name type="scientific">Truepera radiovictrix (strain DSM 17093 / CIP 108686 / LMG 22925 / RQ-24)</name>
    <dbReference type="NCBI Taxonomy" id="649638"/>
    <lineage>
        <taxon>Bacteria</taxon>
        <taxon>Thermotogati</taxon>
        <taxon>Deinococcota</taxon>
        <taxon>Deinococci</taxon>
        <taxon>Trueperales</taxon>
        <taxon>Trueperaceae</taxon>
        <taxon>Truepera</taxon>
    </lineage>
</organism>
<feature type="domain" description="GFO/IDH/MocA-like oxidoreductase" evidence="2">
    <location>
        <begin position="132"/>
        <end position="239"/>
    </location>
</feature>
<dbReference type="InterPro" id="IPR000683">
    <property type="entry name" value="Gfo/Idh/MocA-like_OxRdtase_N"/>
</dbReference>
<dbReference type="KEGG" id="tra:Trad_1842"/>
<dbReference type="InterPro" id="IPR055170">
    <property type="entry name" value="GFO_IDH_MocA-like_dom"/>
</dbReference>
<gene>
    <name evidence="3" type="ordered locus">Trad_1842</name>
</gene>
<dbReference type="AlphaFoldDB" id="D7CQH4"/>
<dbReference type="PANTHER" id="PTHR43249:SF1">
    <property type="entry name" value="D-GLUCOSIDE 3-DEHYDROGENASE"/>
    <property type="match status" value="1"/>
</dbReference>
<dbReference type="STRING" id="649638.Trad_1842"/>
<dbReference type="InterPro" id="IPR036291">
    <property type="entry name" value="NAD(P)-bd_dom_sf"/>
</dbReference>
<dbReference type="GO" id="GO:0000166">
    <property type="term" value="F:nucleotide binding"/>
    <property type="evidence" value="ECO:0007669"/>
    <property type="project" value="InterPro"/>
</dbReference>
<dbReference type="OrthoDB" id="9815825at2"/>
<feature type="domain" description="Gfo/Idh/MocA-like oxidoreductase N-terminal" evidence="1">
    <location>
        <begin position="4"/>
        <end position="121"/>
    </location>
</feature>
<keyword evidence="4" id="KW-1185">Reference proteome</keyword>
<dbReference type="EMBL" id="CP002049">
    <property type="protein sequence ID" value="ADI14958.1"/>
    <property type="molecule type" value="Genomic_DNA"/>
</dbReference>
<proteinExistence type="predicted"/>
<protein>
    <submittedName>
        <fullName evidence="3">Oxidoreductase domain protein</fullName>
    </submittedName>
</protein>
<dbReference type="eggNOG" id="COG0673">
    <property type="taxonomic scope" value="Bacteria"/>
</dbReference>
<reference evidence="3 4" key="2">
    <citation type="journal article" date="2011" name="Stand. Genomic Sci.">
        <title>Complete genome sequence of Truepera radiovictrix type strain (RQ-24).</title>
        <authorList>
            <person name="Ivanova N."/>
            <person name="Rohde C."/>
            <person name="Munk C."/>
            <person name="Nolan M."/>
            <person name="Lucas S."/>
            <person name="Del Rio T.G."/>
            <person name="Tice H."/>
            <person name="Deshpande S."/>
            <person name="Cheng J.F."/>
            <person name="Tapia R."/>
            <person name="Han C."/>
            <person name="Goodwin L."/>
            <person name="Pitluck S."/>
            <person name="Liolios K."/>
            <person name="Mavromatis K."/>
            <person name="Mikhailova N."/>
            <person name="Pati A."/>
            <person name="Chen A."/>
            <person name="Palaniappan K."/>
            <person name="Land M."/>
            <person name="Hauser L."/>
            <person name="Chang Y.J."/>
            <person name="Jeffries C.D."/>
            <person name="Brambilla E."/>
            <person name="Rohde M."/>
            <person name="Goker M."/>
            <person name="Tindall B.J."/>
            <person name="Woyke T."/>
            <person name="Bristow J."/>
            <person name="Eisen J.A."/>
            <person name="Markowitz V."/>
            <person name="Hugenholtz P."/>
            <person name="Kyrpides N.C."/>
            <person name="Klenk H.P."/>
            <person name="Lapidus A."/>
        </authorList>
    </citation>
    <scope>NUCLEOTIDE SEQUENCE [LARGE SCALE GENOMIC DNA]</scope>
    <source>
        <strain evidence="4">DSM 17093 / CIP 108686 / LMG 22925 / RQ-24</strain>
    </source>
</reference>
<sequence>MDKLRVAVVGGGIGKAHLDAYLKLSEEIEVVAVCDLDLAKAQGLAETYRVPRVTRDLADLCRMEDLDVIDLCTPPQGHFEQIQQVLAAGKHVVCEKPLVGSLREADALIAAEAASQGRVMPIFQYRFGRGLQKLKHLVAQGVAGRAYLSTVETAWRRRASYYDVPWRGKWQTELGGALLSHAIHAHDMLTYILGSTKSVFARTATRVNPIEVEDCASVSLEFSDGSLASLSVTLGSPQEITRHRFCFENLVAESNTEPYNNSAEPWRFVGDTPEVDARIGAALARFEPLPERYEGQFFRFVRALRQGSALPVTLADARASLELVTAMYDSAQTGQDVTLPIGEDHPKYGGWLPQTVPAGG</sequence>
<dbReference type="Gene3D" id="3.30.360.10">
    <property type="entry name" value="Dihydrodipicolinate Reductase, domain 2"/>
    <property type="match status" value="1"/>
</dbReference>
<evidence type="ECO:0000259" key="2">
    <source>
        <dbReference type="Pfam" id="PF22725"/>
    </source>
</evidence>
<dbReference type="Pfam" id="PF22725">
    <property type="entry name" value="GFO_IDH_MocA_C3"/>
    <property type="match status" value="1"/>
</dbReference>
<reference evidence="4" key="1">
    <citation type="submission" date="2010-05" db="EMBL/GenBank/DDBJ databases">
        <title>The complete genome of Truepera radiovictris DSM 17093.</title>
        <authorList>
            <consortium name="US DOE Joint Genome Institute (JGI-PGF)"/>
            <person name="Lucas S."/>
            <person name="Copeland A."/>
            <person name="Lapidus A."/>
            <person name="Glavina del Rio T."/>
            <person name="Dalin E."/>
            <person name="Tice H."/>
            <person name="Bruce D."/>
            <person name="Goodwin L."/>
            <person name="Pitluck S."/>
            <person name="Kyrpides N."/>
            <person name="Mavromatis K."/>
            <person name="Ovchinnikova G."/>
            <person name="Munk A.C."/>
            <person name="Detter J.C."/>
            <person name="Han C."/>
            <person name="Tapia R."/>
            <person name="Land M."/>
            <person name="Hauser L."/>
            <person name="Markowitz V."/>
            <person name="Cheng J.-F."/>
            <person name="Hugenholtz P."/>
            <person name="Woyke T."/>
            <person name="Wu D."/>
            <person name="Tindall B."/>
            <person name="Pomrenke H.G."/>
            <person name="Brambilla E."/>
            <person name="Klenk H.-P."/>
            <person name="Eisen J.A."/>
        </authorList>
    </citation>
    <scope>NUCLEOTIDE SEQUENCE [LARGE SCALE GENOMIC DNA]</scope>
    <source>
        <strain evidence="4">DSM 17093 / CIP 108686 / LMG 22925 / RQ-24</strain>
    </source>
</reference>
<evidence type="ECO:0000313" key="4">
    <source>
        <dbReference type="Proteomes" id="UP000000379"/>
    </source>
</evidence>
<dbReference type="InterPro" id="IPR052515">
    <property type="entry name" value="Gfo/Idh/MocA_Oxidoreductase"/>
</dbReference>
<evidence type="ECO:0000259" key="1">
    <source>
        <dbReference type="Pfam" id="PF01408"/>
    </source>
</evidence>
<evidence type="ECO:0000313" key="3">
    <source>
        <dbReference type="EMBL" id="ADI14958.1"/>
    </source>
</evidence>
<dbReference type="PANTHER" id="PTHR43249">
    <property type="entry name" value="UDP-N-ACETYL-2-AMINO-2-DEOXY-D-GLUCURONATE OXIDASE"/>
    <property type="match status" value="1"/>
</dbReference>
<dbReference type="RefSeq" id="WP_013178324.1">
    <property type="nucleotide sequence ID" value="NC_014221.1"/>
</dbReference>